<evidence type="ECO:0000313" key="1">
    <source>
        <dbReference type="EMBL" id="KAI1728309.1"/>
    </source>
</evidence>
<dbReference type="Proteomes" id="UP001201812">
    <property type="component" value="Unassembled WGS sequence"/>
</dbReference>
<sequence length="758" mass="86181">MMVVSYSRVFYWWPHLCMQFFISSCSSAVGESSVSKFDGPFGGVNLGGNFTGYATSYLFKQEIPLLVGLYSNQTCLPEKHDGVQVLYTRGEKLKNVALRQLVGKIDLVQKRVSVSDDKKQCFDASGQPVRLMYATGNVTCKYRQIIYYYDSKSGFFNFQVRDDVVALRAFYENIVEDEQFPLLTEFFDDNSTTYMRSGCNTDRFDKFPNSCMIKSQTSYYNVTENFQTLYTIDCCCQIAEKCKIRSMPNQTLCPYDTRTYNMEGNNVTIQNGTFETFIPAEAVGFMDNCNVSILVSQLDFSASPTNKTGQLVMQYGGCPTDLKNGPKRNSSCDILTDYTDLKWSFDYKICCVISVPRGIPDFTAMLDKLLFKKPRSKNYGITTRKMSNIISNDFYPCALRRISINQWCFFFFNREINESMNIKQGENFHVLTDSMDSVDYCYSVGGCVIHSRNASSCVNVATTLIVCGCNASWDSYCDYPIYKRIKEDINAVRLHVPYCNVREQNQPEPQMQIDNFFCFEEVRLDNSAGGNSAEETVEFGFYKISESKYKSDVRIPHSQCNVARKQCMFNGESYFCCCRAKLFSKNDANVSFTDMCNTGKLVRQFRALSKIWEPDKLLNTLKDRKMCDGDTSKINVSAVLSTSDMKRIGFEAIVNPMCYFSIPLDGVVSSGADIFTYFYEPVGNLRNNLGVFAVLCESRVWTPDENSKGCACRVVDTSLSRTNNVKELSCCCVAHLALRQKELIFRQRNKFILSGNVS</sequence>
<organism evidence="1 2">
    <name type="scientific">Ditylenchus destructor</name>
    <dbReference type="NCBI Taxonomy" id="166010"/>
    <lineage>
        <taxon>Eukaryota</taxon>
        <taxon>Metazoa</taxon>
        <taxon>Ecdysozoa</taxon>
        <taxon>Nematoda</taxon>
        <taxon>Chromadorea</taxon>
        <taxon>Rhabditida</taxon>
        <taxon>Tylenchina</taxon>
        <taxon>Tylenchomorpha</taxon>
        <taxon>Sphaerularioidea</taxon>
        <taxon>Anguinidae</taxon>
        <taxon>Anguininae</taxon>
        <taxon>Ditylenchus</taxon>
    </lineage>
</organism>
<comment type="caution">
    <text evidence="1">The sequence shown here is derived from an EMBL/GenBank/DDBJ whole genome shotgun (WGS) entry which is preliminary data.</text>
</comment>
<name>A0AAD4NIT3_9BILA</name>
<gene>
    <name evidence="1" type="ORF">DdX_00478</name>
</gene>
<dbReference type="EMBL" id="JAKKPZ010000001">
    <property type="protein sequence ID" value="KAI1728309.1"/>
    <property type="molecule type" value="Genomic_DNA"/>
</dbReference>
<protein>
    <submittedName>
        <fullName evidence="1">Uncharacterized protein</fullName>
    </submittedName>
</protein>
<evidence type="ECO:0000313" key="2">
    <source>
        <dbReference type="Proteomes" id="UP001201812"/>
    </source>
</evidence>
<proteinExistence type="predicted"/>
<dbReference type="AlphaFoldDB" id="A0AAD4NIT3"/>
<accession>A0AAD4NIT3</accession>
<keyword evidence="2" id="KW-1185">Reference proteome</keyword>
<reference evidence="1" key="1">
    <citation type="submission" date="2022-01" db="EMBL/GenBank/DDBJ databases">
        <title>Genome Sequence Resource for Two Populations of Ditylenchus destructor, the Migratory Endoparasitic Phytonematode.</title>
        <authorList>
            <person name="Zhang H."/>
            <person name="Lin R."/>
            <person name="Xie B."/>
        </authorList>
    </citation>
    <scope>NUCLEOTIDE SEQUENCE</scope>
    <source>
        <strain evidence="1">BazhouSP</strain>
    </source>
</reference>